<reference evidence="2" key="1">
    <citation type="submission" date="2020-10" db="EMBL/GenBank/DDBJ databases">
        <authorList>
            <person name="Castelo-Branco R."/>
            <person name="Eusebio N."/>
            <person name="Adriana R."/>
            <person name="Vieira A."/>
            <person name="Brugerolle De Fraissinette N."/>
            <person name="Rezende De Castro R."/>
            <person name="Schneider M.P."/>
            <person name="Vasconcelos V."/>
            <person name="Leao P.N."/>
        </authorList>
    </citation>
    <scope>NUCLEOTIDE SEQUENCE</scope>
    <source>
        <strain evidence="2">LEGE 07310</strain>
    </source>
</reference>
<proteinExistence type="predicted"/>
<comment type="caution">
    <text evidence="2">The sequence shown here is derived from an EMBL/GenBank/DDBJ whole genome shotgun (WGS) entry which is preliminary data.</text>
</comment>
<dbReference type="PANTHER" id="PTHR43685">
    <property type="entry name" value="GLYCOSYLTRANSFERASE"/>
    <property type="match status" value="1"/>
</dbReference>
<accession>A0A8J7AC49</accession>
<dbReference type="AlphaFoldDB" id="A0A8J7AC49"/>
<dbReference type="Gene3D" id="3.90.550.10">
    <property type="entry name" value="Spore Coat Polysaccharide Biosynthesis Protein SpsA, Chain A"/>
    <property type="match status" value="1"/>
</dbReference>
<keyword evidence="3" id="KW-1185">Reference proteome</keyword>
<evidence type="ECO:0000259" key="1">
    <source>
        <dbReference type="Pfam" id="PF00535"/>
    </source>
</evidence>
<dbReference type="SUPFAM" id="SSF53448">
    <property type="entry name" value="Nucleotide-diphospho-sugar transferases"/>
    <property type="match status" value="1"/>
</dbReference>
<dbReference type="CDD" id="cd00761">
    <property type="entry name" value="Glyco_tranf_GTA_type"/>
    <property type="match status" value="1"/>
</dbReference>
<dbReference type="Pfam" id="PF00535">
    <property type="entry name" value="Glycos_transf_2"/>
    <property type="match status" value="1"/>
</dbReference>
<dbReference type="Proteomes" id="UP000636505">
    <property type="component" value="Unassembled WGS sequence"/>
</dbReference>
<dbReference type="InterPro" id="IPR001173">
    <property type="entry name" value="Glyco_trans_2-like"/>
</dbReference>
<protein>
    <submittedName>
        <fullName evidence="2">Glycosyltransferase family 2 protein</fullName>
    </submittedName>
</protein>
<dbReference type="InterPro" id="IPR050834">
    <property type="entry name" value="Glycosyltransf_2"/>
</dbReference>
<dbReference type="EMBL" id="JADEXG010000010">
    <property type="protein sequence ID" value="MBE9076934.1"/>
    <property type="molecule type" value="Genomic_DNA"/>
</dbReference>
<gene>
    <name evidence="2" type="ORF">IQ241_06430</name>
</gene>
<dbReference type="InterPro" id="IPR029044">
    <property type="entry name" value="Nucleotide-diphossugar_trans"/>
</dbReference>
<evidence type="ECO:0000313" key="2">
    <source>
        <dbReference type="EMBL" id="MBE9076934.1"/>
    </source>
</evidence>
<dbReference type="PANTHER" id="PTHR43685:SF11">
    <property type="entry name" value="GLYCOSYLTRANSFERASE TAGX-RELATED"/>
    <property type="match status" value="1"/>
</dbReference>
<sequence length="354" mass="39886">MSGSSLDNPLVSVIVPAYNAEKFIAETLDSVMAQTYSNLEVLVVDDGSQDRTGEIVAAYTQKNRRIRLLRQQNAGVAAARNFAIAQSTGEFIAPLDADDIWYPENLEQQVQRLIETNAGLTYAWSLDIDATNQPIGGFRASRISGRVYKTLACHNFIGNASAAVFRRSCVEQVGGYRSDFQQQGAQGCEDWDLYLRIAEYSSFQSVPQFLIGYRKADSTMSRDFCRMAKSHNLMLQQVHQHHQDIPAWLYRLSCSSFYMYLARQSDQCGDPDQTLAWLRAAFKADWLTPPLRYGFYSLFLKSCWYKHCSPSKIPNLSSQLAVPRSGLPIFSPASFSLQFKLLLGQLLHQLLQIS</sequence>
<name>A0A8J7AC49_9CYAN</name>
<evidence type="ECO:0000313" key="3">
    <source>
        <dbReference type="Proteomes" id="UP000636505"/>
    </source>
</evidence>
<feature type="domain" description="Glycosyltransferase 2-like" evidence="1">
    <location>
        <begin position="12"/>
        <end position="173"/>
    </location>
</feature>
<organism evidence="2 3">
    <name type="scientific">Vasconcelosia minhoensis LEGE 07310</name>
    <dbReference type="NCBI Taxonomy" id="915328"/>
    <lineage>
        <taxon>Bacteria</taxon>
        <taxon>Bacillati</taxon>
        <taxon>Cyanobacteriota</taxon>
        <taxon>Cyanophyceae</taxon>
        <taxon>Nodosilineales</taxon>
        <taxon>Cymatolegaceae</taxon>
        <taxon>Vasconcelosia</taxon>
        <taxon>Vasconcelosia minhoensis</taxon>
    </lineage>
</organism>
<dbReference type="RefSeq" id="WP_193905595.1">
    <property type="nucleotide sequence ID" value="NZ_JADEXG010000010.1"/>
</dbReference>